<sequence length="372" mass="41279">MKTTQLAASLTAACLIAACSTPIENKKIDYRNPNSESNSSRSLEVPPDLTSIQSDTTYSIPQATSNGGGAASAAPQAVGSKNVLPDTPDAKIERQGNQRWLVVNRPADVVWREVQDFWKKQGFTIAAENPATGILETDWQENRAKLPQDLIRKTIGRVLDGLYSTGERDKFRTRLEKGAKPGTTEIYISHRGMVEVFENAAKDRTIWQPRAADSELETEMLALLQQRFAPTPVADKAMADSTKTITPATTDTSTKSANATLVADNLVVLDNFDRAWRRIGLALDRSGFTVVDRDRLRGVYYIRYADPDAKRSDGGWFSSMFSGDKSNQAEDYRLEVTEAGNKTAIRVLDKNNKEDRSETAKRILQLLFDQLK</sequence>
<feature type="compositionally biased region" description="Low complexity" evidence="1">
    <location>
        <begin position="71"/>
        <end position="80"/>
    </location>
</feature>
<feature type="compositionally biased region" description="Polar residues" evidence="1">
    <location>
        <begin position="50"/>
        <end position="62"/>
    </location>
</feature>
<dbReference type="RefSeq" id="WP_184039789.1">
    <property type="nucleotide sequence ID" value="NZ_JACHHY010000015.1"/>
</dbReference>
<reference evidence="2 3" key="1">
    <citation type="submission" date="2020-08" db="EMBL/GenBank/DDBJ databases">
        <title>Genomic Encyclopedia of Type Strains, Phase IV (KMG-IV): sequencing the most valuable type-strain genomes for metagenomic binning, comparative biology and taxonomic classification.</title>
        <authorList>
            <person name="Goeker M."/>
        </authorList>
    </citation>
    <scope>NUCLEOTIDE SEQUENCE [LARGE SCALE GENOMIC DNA]</scope>
    <source>
        <strain evidence="2 3">DSM 27165</strain>
    </source>
</reference>
<keyword evidence="3" id="KW-1185">Reference proteome</keyword>
<dbReference type="AlphaFoldDB" id="A0A840MQA9"/>
<organism evidence="2 3">
    <name type="scientific">Chitinivorax tropicus</name>
    <dbReference type="NCBI Taxonomy" id="714531"/>
    <lineage>
        <taxon>Bacteria</taxon>
        <taxon>Pseudomonadati</taxon>
        <taxon>Pseudomonadota</taxon>
        <taxon>Betaproteobacteria</taxon>
        <taxon>Chitinivorax</taxon>
    </lineage>
</organism>
<dbReference type="EMBL" id="JACHHY010000015">
    <property type="protein sequence ID" value="MBB5019257.1"/>
    <property type="molecule type" value="Genomic_DNA"/>
</dbReference>
<evidence type="ECO:0000313" key="2">
    <source>
        <dbReference type="EMBL" id="MBB5019257.1"/>
    </source>
</evidence>
<dbReference type="PROSITE" id="PS51257">
    <property type="entry name" value="PROKAR_LIPOPROTEIN"/>
    <property type="match status" value="1"/>
</dbReference>
<protein>
    <submittedName>
        <fullName evidence="2">Outer membrane protein assembly factor BamC</fullName>
    </submittedName>
</protein>
<evidence type="ECO:0000313" key="3">
    <source>
        <dbReference type="Proteomes" id="UP000575898"/>
    </source>
</evidence>
<proteinExistence type="predicted"/>
<evidence type="ECO:0000256" key="1">
    <source>
        <dbReference type="SAM" id="MobiDB-lite"/>
    </source>
</evidence>
<feature type="compositionally biased region" description="Low complexity" evidence="1">
    <location>
        <begin position="31"/>
        <end position="42"/>
    </location>
</feature>
<accession>A0A840MQA9</accession>
<gene>
    <name evidence="2" type="ORF">HNQ59_002555</name>
</gene>
<dbReference type="InterPro" id="IPR010653">
    <property type="entry name" value="NlpB/DapX"/>
</dbReference>
<dbReference type="Pfam" id="PF06804">
    <property type="entry name" value="Lipoprotein_18"/>
    <property type="match status" value="1"/>
</dbReference>
<dbReference type="InterPro" id="IPR042268">
    <property type="entry name" value="BamC_C"/>
</dbReference>
<dbReference type="Proteomes" id="UP000575898">
    <property type="component" value="Unassembled WGS sequence"/>
</dbReference>
<comment type="caution">
    <text evidence="2">The sequence shown here is derived from an EMBL/GenBank/DDBJ whole genome shotgun (WGS) entry which is preliminary data.</text>
</comment>
<dbReference type="Gene3D" id="3.30.310.170">
    <property type="entry name" value="Outer membrane protein assembly factor BamC"/>
    <property type="match status" value="1"/>
</dbReference>
<feature type="region of interest" description="Disordered" evidence="1">
    <location>
        <begin position="27"/>
        <end position="89"/>
    </location>
</feature>
<name>A0A840MQA9_9PROT</name>